<proteinExistence type="predicted"/>
<feature type="compositionally biased region" description="Basic residues" evidence="1">
    <location>
        <begin position="111"/>
        <end position="128"/>
    </location>
</feature>
<protein>
    <submittedName>
        <fullName evidence="4">Uncharacterized protein</fullName>
    </submittedName>
</protein>
<reference evidence="4" key="1">
    <citation type="submission" date="2022-11" db="UniProtKB">
        <authorList>
            <consortium name="WormBaseParasite"/>
        </authorList>
    </citation>
    <scope>IDENTIFICATION</scope>
</reference>
<sequence>MLFCCIKIIVVFKSIELLIDIAIEGLAEHGAKFGDNETVAELSAEGERYVQTSSTPEYFSLKERKKLSFPITDIEQAYNIDPDGFKSINALNTESGMEEESTQDSKTRQYEKHRKKKSGKKKRSKKRH</sequence>
<accession>A0A914QVK2</accession>
<keyword evidence="3" id="KW-1185">Reference proteome</keyword>
<dbReference type="Proteomes" id="UP000887578">
    <property type="component" value="Unplaced"/>
</dbReference>
<organism evidence="3 4">
    <name type="scientific">Panagrolaimus davidi</name>
    <dbReference type="NCBI Taxonomy" id="227884"/>
    <lineage>
        <taxon>Eukaryota</taxon>
        <taxon>Metazoa</taxon>
        <taxon>Ecdysozoa</taxon>
        <taxon>Nematoda</taxon>
        <taxon>Chromadorea</taxon>
        <taxon>Rhabditida</taxon>
        <taxon>Tylenchina</taxon>
        <taxon>Panagrolaimomorpha</taxon>
        <taxon>Panagrolaimoidea</taxon>
        <taxon>Panagrolaimidae</taxon>
        <taxon>Panagrolaimus</taxon>
    </lineage>
</organism>
<evidence type="ECO:0000313" key="3">
    <source>
        <dbReference type="Proteomes" id="UP000887578"/>
    </source>
</evidence>
<feature type="signal peptide" evidence="2">
    <location>
        <begin position="1"/>
        <end position="17"/>
    </location>
</feature>
<evidence type="ECO:0000313" key="4">
    <source>
        <dbReference type="WBParaSite" id="PDA_v2.g7776.t1"/>
    </source>
</evidence>
<dbReference type="AlphaFoldDB" id="A0A914QVK2"/>
<feature type="region of interest" description="Disordered" evidence="1">
    <location>
        <begin position="83"/>
        <end position="128"/>
    </location>
</feature>
<keyword evidence="2" id="KW-0732">Signal</keyword>
<dbReference type="WBParaSite" id="PDA_v2.g7776.t1">
    <property type="protein sequence ID" value="PDA_v2.g7776.t1"/>
    <property type="gene ID" value="PDA_v2.g7776"/>
</dbReference>
<evidence type="ECO:0000256" key="2">
    <source>
        <dbReference type="SAM" id="SignalP"/>
    </source>
</evidence>
<name>A0A914QVK2_9BILA</name>
<feature type="chain" id="PRO_5036781563" evidence="2">
    <location>
        <begin position="18"/>
        <end position="128"/>
    </location>
</feature>
<evidence type="ECO:0000256" key="1">
    <source>
        <dbReference type="SAM" id="MobiDB-lite"/>
    </source>
</evidence>